<evidence type="ECO:0000313" key="14">
    <source>
        <dbReference type="EMBL" id="MFD1179441.1"/>
    </source>
</evidence>
<feature type="domain" description="FPG-type" evidence="13">
    <location>
        <begin position="228"/>
        <end position="274"/>
    </location>
</feature>
<keyword evidence="7" id="KW-0238">DNA-binding</keyword>
<evidence type="ECO:0000256" key="7">
    <source>
        <dbReference type="ARBA" id="ARBA00023125"/>
    </source>
</evidence>
<dbReference type="SUPFAM" id="SSF57716">
    <property type="entry name" value="Glucocorticoid receptor-like (DNA-binding domain)"/>
    <property type="match status" value="1"/>
</dbReference>
<dbReference type="RefSeq" id="WP_379321866.1">
    <property type="nucleotide sequence ID" value="NZ_JBHTLM010000031.1"/>
</dbReference>
<proteinExistence type="inferred from homology"/>
<dbReference type="SUPFAM" id="SSF81624">
    <property type="entry name" value="N-terminal domain of MutM-like DNA repair proteins"/>
    <property type="match status" value="1"/>
</dbReference>
<gene>
    <name evidence="14" type="ORF">ACFQ3W_24530</name>
</gene>
<dbReference type="Gene3D" id="3.20.190.10">
    <property type="entry name" value="MutM-like, N-terminal"/>
    <property type="match status" value="1"/>
</dbReference>
<evidence type="ECO:0000256" key="5">
    <source>
        <dbReference type="ARBA" id="ARBA00022801"/>
    </source>
</evidence>
<evidence type="ECO:0000256" key="6">
    <source>
        <dbReference type="ARBA" id="ARBA00022833"/>
    </source>
</evidence>
<dbReference type="InterPro" id="IPR010979">
    <property type="entry name" value="Ribosomal_uS13-like_H2TH"/>
</dbReference>
<reference evidence="15" key="1">
    <citation type="journal article" date="2019" name="Int. J. Syst. Evol. Microbiol.">
        <title>The Global Catalogue of Microorganisms (GCM) 10K type strain sequencing project: providing services to taxonomists for standard genome sequencing and annotation.</title>
        <authorList>
            <consortium name="The Broad Institute Genomics Platform"/>
            <consortium name="The Broad Institute Genome Sequencing Center for Infectious Disease"/>
            <person name="Wu L."/>
            <person name="Ma J."/>
        </authorList>
    </citation>
    <scope>NUCLEOTIDE SEQUENCE [LARGE SCALE GENOMIC DNA]</scope>
    <source>
        <strain evidence="15">CCUG 59189</strain>
    </source>
</reference>
<comment type="caution">
    <text evidence="14">The sequence shown here is derived from an EMBL/GenBank/DDBJ whole genome shotgun (WGS) entry which is preliminary data.</text>
</comment>
<evidence type="ECO:0000256" key="10">
    <source>
        <dbReference type="ARBA" id="ARBA00023268"/>
    </source>
</evidence>
<evidence type="ECO:0000256" key="4">
    <source>
        <dbReference type="ARBA" id="ARBA00022771"/>
    </source>
</evidence>
<dbReference type="EMBL" id="JBHTLM010000031">
    <property type="protein sequence ID" value="MFD1179441.1"/>
    <property type="molecule type" value="Genomic_DNA"/>
</dbReference>
<dbReference type="InterPro" id="IPR035937">
    <property type="entry name" value="FPG_N"/>
</dbReference>
<evidence type="ECO:0000259" key="13">
    <source>
        <dbReference type="PROSITE" id="PS51066"/>
    </source>
</evidence>
<keyword evidence="9" id="KW-0456">Lyase</keyword>
<accession>A0ABW3S5Y9</accession>
<comment type="similarity">
    <text evidence="1">Belongs to the FPG family.</text>
</comment>
<keyword evidence="6" id="KW-0862">Zinc</keyword>
<dbReference type="SMART" id="SM01232">
    <property type="entry name" value="H2TH"/>
    <property type="match status" value="1"/>
</dbReference>
<organism evidence="14 15">
    <name type="scientific">Paenibacillus puldeungensis</name>
    <dbReference type="NCBI Taxonomy" id="696536"/>
    <lineage>
        <taxon>Bacteria</taxon>
        <taxon>Bacillati</taxon>
        <taxon>Bacillota</taxon>
        <taxon>Bacilli</taxon>
        <taxon>Bacillales</taxon>
        <taxon>Paenibacillaceae</taxon>
        <taxon>Paenibacillus</taxon>
    </lineage>
</organism>
<dbReference type="PANTHER" id="PTHR22993">
    <property type="entry name" value="FORMAMIDOPYRIMIDINE-DNA GLYCOSYLASE"/>
    <property type="match status" value="1"/>
</dbReference>
<keyword evidence="2" id="KW-0479">Metal-binding</keyword>
<dbReference type="Proteomes" id="UP001597262">
    <property type="component" value="Unassembled WGS sequence"/>
</dbReference>
<dbReference type="InterPro" id="IPR000214">
    <property type="entry name" value="Znf_DNA_glyclase/AP_lyase"/>
</dbReference>
<keyword evidence="14" id="KW-0255">Endonuclease</keyword>
<protein>
    <submittedName>
        <fullName evidence="14">Endonuclease VIII</fullName>
    </submittedName>
</protein>
<evidence type="ECO:0000256" key="1">
    <source>
        <dbReference type="ARBA" id="ARBA00009409"/>
    </source>
</evidence>
<keyword evidence="3" id="KW-0227">DNA damage</keyword>
<keyword evidence="11" id="KW-0326">Glycosidase</keyword>
<keyword evidence="15" id="KW-1185">Reference proteome</keyword>
<evidence type="ECO:0000256" key="2">
    <source>
        <dbReference type="ARBA" id="ARBA00022723"/>
    </source>
</evidence>
<dbReference type="Pfam" id="PF06831">
    <property type="entry name" value="H2TH"/>
    <property type="match status" value="1"/>
</dbReference>
<dbReference type="InterPro" id="IPR015886">
    <property type="entry name" value="H2TH_FPG"/>
</dbReference>
<dbReference type="PANTHER" id="PTHR22993:SF9">
    <property type="entry name" value="FORMAMIDOPYRIMIDINE-DNA GLYCOSYLASE"/>
    <property type="match status" value="1"/>
</dbReference>
<keyword evidence="5" id="KW-0378">Hydrolase</keyword>
<evidence type="ECO:0000256" key="3">
    <source>
        <dbReference type="ARBA" id="ARBA00022763"/>
    </source>
</evidence>
<keyword evidence="10" id="KW-0511">Multifunctional enzyme</keyword>
<name>A0ABW3S5Y9_9BACL</name>
<evidence type="ECO:0000256" key="11">
    <source>
        <dbReference type="ARBA" id="ARBA00023295"/>
    </source>
</evidence>
<keyword evidence="8" id="KW-0234">DNA repair</keyword>
<evidence type="ECO:0000313" key="15">
    <source>
        <dbReference type="Proteomes" id="UP001597262"/>
    </source>
</evidence>
<dbReference type="PROSITE" id="PS51066">
    <property type="entry name" value="ZF_FPG_2"/>
    <property type="match status" value="1"/>
</dbReference>
<evidence type="ECO:0000256" key="8">
    <source>
        <dbReference type="ARBA" id="ARBA00023204"/>
    </source>
</evidence>
<keyword evidence="14" id="KW-0540">Nuclease</keyword>
<dbReference type="GO" id="GO:0004519">
    <property type="term" value="F:endonuclease activity"/>
    <property type="evidence" value="ECO:0007669"/>
    <property type="project" value="UniProtKB-KW"/>
</dbReference>
<dbReference type="Gene3D" id="1.10.8.50">
    <property type="match status" value="1"/>
</dbReference>
<evidence type="ECO:0000256" key="9">
    <source>
        <dbReference type="ARBA" id="ARBA00023239"/>
    </source>
</evidence>
<evidence type="ECO:0000256" key="12">
    <source>
        <dbReference type="PROSITE-ProRule" id="PRU00391"/>
    </source>
</evidence>
<sequence>MIELPEGIVLAEQIDRELKGKQIISVVANSSPHKFAWYQGNPADYSKIFADKEIEQAYSYGGKLHIKLNQDCGFMFCEGISVRYCTHKNQLPKKHQLLIEFDDATYFICTVRMYGGIYGYTGLLDNEYDHIARTKPSVLSDDFNMKYFMELLTTAQKPKLSAKAFLATEQRIPGLGNGVVQDVLFNAGIHPKRDMATLSPSEVEQLFHSVKETITEMTEHGGRDVETDLYGNPGGYKTIMSKNTYTQPCPKCGGPIRKEAYLGGSVYYCNECQK</sequence>
<dbReference type="SUPFAM" id="SSF46946">
    <property type="entry name" value="S13-like H2TH domain"/>
    <property type="match status" value="1"/>
</dbReference>
<keyword evidence="4 12" id="KW-0863">Zinc-finger</keyword>